<accession>F8CJS5</accession>
<dbReference type="AlphaFoldDB" id="F8CJS5"/>
<evidence type="ECO:0000256" key="9">
    <source>
        <dbReference type="SAM" id="MobiDB-lite"/>
    </source>
</evidence>
<protein>
    <recommendedName>
        <fullName evidence="5">Alpha-acetolactate decarboxylase</fullName>
        <ecNumber evidence="4">4.1.1.5</ecNumber>
    </recommendedName>
</protein>
<dbReference type="PANTHER" id="PTHR35524:SF1">
    <property type="entry name" value="ALPHA-ACETOLACTATE DECARBOXYLASE"/>
    <property type="match status" value="1"/>
</dbReference>
<evidence type="ECO:0000256" key="4">
    <source>
        <dbReference type="ARBA" id="ARBA00013204"/>
    </source>
</evidence>
<dbReference type="Pfam" id="PF03306">
    <property type="entry name" value="AAL_decarboxy"/>
    <property type="match status" value="1"/>
</dbReference>
<keyword evidence="6" id="KW-0210">Decarboxylase</keyword>
<dbReference type="HOGENOM" id="CLU_072561_0_1_7"/>
<dbReference type="KEGG" id="mfu:LILAB_15995"/>
<dbReference type="SUPFAM" id="SSF117856">
    <property type="entry name" value="AF0104/ALDC/Ptd012-like"/>
    <property type="match status" value="1"/>
</dbReference>
<evidence type="ECO:0000256" key="5">
    <source>
        <dbReference type="ARBA" id="ARBA00020164"/>
    </source>
</evidence>
<gene>
    <name evidence="10" type="ordered locus">LILAB_15995</name>
</gene>
<organism evidence="10 11">
    <name type="scientific">Myxococcus fulvus (strain ATCC BAA-855 / HW-1)</name>
    <dbReference type="NCBI Taxonomy" id="483219"/>
    <lineage>
        <taxon>Bacteria</taxon>
        <taxon>Pseudomonadati</taxon>
        <taxon>Myxococcota</taxon>
        <taxon>Myxococcia</taxon>
        <taxon>Myxococcales</taxon>
        <taxon>Cystobacterineae</taxon>
        <taxon>Myxococcaceae</taxon>
        <taxon>Myxococcus</taxon>
    </lineage>
</organism>
<proteinExistence type="inferred from homology"/>
<feature type="region of interest" description="Disordered" evidence="9">
    <location>
        <begin position="270"/>
        <end position="331"/>
    </location>
</feature>
<evidence type="ECO:0000256" key="8">
    <source>
        <dbReference type="ARBA" id="ARBA00023239"/>
    </source>
</evidence>
<dbReference type="Gene3D" id="3.30.1330.80">
    <property type="entry name" value="Hypothetical protein, similar to alpha- acetolactate decarboxylase, domain 2"/>
    <property type="match status" value="2"/>
</dbReference>
<evidence type="ECO:0000313" key="10">
    <source>
        <dbReference type="EMBL" id="AEI65102.1"/>
    </source>
</evidence>
<dbReference type="PANTHER" id="PTHR35524">
    <property type="entry name" value="ALPHA-ACETOLACTATE DECARBOXYLASE"/>
    <property type="match status" value="1"/>
</dbReference>
<dbReference type="GO" id="GO:0045151">
    <property type="term" value="P:acetoin biosynthetic process"/>
    <property type="evidence" value="ECO:0007669"/>
    <property type="project" value="UniProtKB-KW"/>
</dbReference>
<comment type="pathway">
    <text evidence="2">Polyol metabolism; (R,R)-butane-2,3-diol biosynthesis; (R,R)-butane-2,3-diol from pyruvate: step 2/3.</text>
</comment>
<dbReference type="GO" id="GO:0047605">
    <property type="term" value="F:acetolactate decarboxylase activity"/>
    <property type="evidence" value="ECO:0007669"/>
    <property type="project" value="UniProtKB-EC"/>
</dbReference>
<evidence type="ECO:0000256" key="2">
    <source>
        <dbReference type="ARBA" id="ARBA00005170"/>
    </source>
</evidence>
<feature type="compositionally biased region" description="Pro residues" evidence="9">
    <location>
        <begin position="281"/>
        <end position="291"/>
    </location>
</feature>
<evidence type="ECO:0000256" key="7">
    <source>
        <dbReference type="ARBA" id="ARBA00023061"/>
    </source>
</evidence>
<comment type="catalytic activity">
    <reaction evidence="1">
        <text>(2S)-2-acetolactate + H(+) = (R)-acetoin + CO2</text>
        <dbReference type="Rhea" id="RHEA:21580"/>
        <dbReference type="ChEBI" id="CHEBI:15378"/>
        <dbReference type="ChEBI" id="CHEBI:15686"/>
        <dbReference type="ChEBI" id="CHEBI:16526"/>
        <dbReference type="ChEBI" id="CHEBI:58476"/>
        <dbReference type="EC" id="4.1.1.5"/>
    </reaction>
</comment>
<keyword evidence="7" id="KW-0005">Acetoin biosynthesis</keyword>
<dbReference type="Proteomes" id="UP000000488">
    <property type="component" value="Chromosome"/>
</dbReference>
<evidence type="ECO:0000256" key="1">
    <source>
        <dbReference type="ARBA" id="ARBA00001784"/>
    </source>
</evidence>
<reference evidence="10 11" key="1">
    <citation type="journal article" date="2011" name="J. Bacteriol.">
        <title>Genome sequence of the halotolerant marine bacterium Myxococcus fulvus HW-1.</title>
        <authorList>
            <person name="Li Z.F."/>
            <person name="Li X."/>
            <person name="Liu H."/>
            <person name="Liu X."/>
            <person name="Han K."/>
            <person name="Wu Z.H."/>
            <person name="Hu W."/>
            <person name="Li F.F."/>
            <person name="Li Y.Z."/>
        </authorList>
    </citation>
    <scope>NUCLEOTIDE SEQUENCE [LARGE SCALE GENOMIC DNA]</scope>
    <source>
        <strain evidence="11">ATCC BAA-855 / HW-1</strain>
    </source>
</reference>
<dbReference type="CDD" id="cd17299">
    <property type="entry name" value="acetolactate_decarboxylase"/>
    <property type="match status" value="1"/>
</dbReference>
<evidence type="ECO:0000256" key="3">
    <source>
        <dbReference type="ARBA" id="ARBA00007106"/>
    </source>
</evidence>
<dbReference type="InterPro" id="IPR005128">
    <property type="entry name" value="Acetolactate_a_deCO2ase"/>
</dbReference>
<dbReference type="NCBIfam" id="TIGR01252">
    <property type="entry name" value="acetolac_decarb"/>
    <property type="match status" value="1"/>
</dbReference>
<evidence type="ECO:0000256" key="6">
    <source>
        <dbReference type="ARBA" id="ARBA00022793"/>
    </source>
</evidence>
<dbReference type="EC" id="4.1.1.5" evidence="4"/>
<name>F8CJS5_MYXFH</name>
<evidence type="ECO:0000313" key="11">
    <source>
        <dbReference type="Proteomes" id="UP000000488"/>
    </source>
</evidence>
<sequence length="331" mass="35194">MPDSPPSPRDTVSARGPVPGHARRAAGLALLLGASLAQAEQAVPGDVVHQLAPAAGFMAGVHEGPTRFGELLRLGDFGTGALSPTDGEVIILDGVVWHAAVDGELRRLPADARTSFATLKRFVPDRRLTLPAVADFSAFAKALDARLGSRNHFHAVRIDGRFQHMKLRSVPRQKPPYPNMRALLAQQQVYEAKDVTGTLVGFRFPSYVAGVIIPGWHFHFVDADRKLGGHVLDLRANPLTAQLDSSRALSLVLPDDPLFNAAPIDEAQTAPAAAGPDNPTSSPPTPSPPRPSLRGALPRAHASGGPWWCMRGSGQYPGRGQRGLAEHGGSR</sequence>
<dbReference type="EMBL" id="CP002830">
    <property type="protein sequence ID" value="AEI65102.1"/>
    <property type="molecule type" value="Genomic_DNA"/>
</dbReference>
<comment type="similarity">
    <text evidence="3">Belongs to the alpha-acetolactate decarboxylase family.</text>
</comment>
<dbReference type="STRING" id="483219.LILAB_15995"/>
<dbReference type="eggNOG" id="COG3527">
    <property type="taxonomic scope" value="Bacteria"/>
</dbReference>
<dbReference type="UniPathway" id="UPA00626">
    <property type="reaction ID" value="UER00678"/>
</dbReference>
<keyword evidence="8" id="KW-0456">Lyase</keyword>